<evidence type="ECO:0000259" key="1">
    <source>
        <dbReference type="Pfam" id="PF01370"/>
    </source>
</evidence>
<dbReference type="Proteomes" id="UP001056873">
    <property type="component" value="Chromosome"/>
</dbReference>
<feature type="domain" description="NAD-dependent epimerase/dehydratase" evidence="1">
    <location>
        <begin position="7"/>
        <end position="206"/>
    </location>
</feature>
<dbReference type="Gene3D" id="3.40.50.720">
    <property type="entry name" value="NAD(P)-binding Rossmann-like Domain"/>
    <property type="match status" value="1"/>
</dbReference>
<dbReference type="InterPro" id="IPR050177">
    <property type="entry name" value="Lipid_A_modif_metabolic_enz"/>
</dbReference>
<dbReference type="Pfam" id="PF01370">
    <property type="entry name" value="Epimerase"/>
    <property type="match status" value="1"/>
</dbReference>
<keyword evidence="3" id="KW-1185">Reference proteome</keyword>
<dbReference type="SUPFAM" id="SSF51735">
    <property type="entry name" value="NAD(P)-binding Rossmann-fold domains"/>
    <property type="match status" value="1"/>
</dbReference>
<organism evidence="2 3">
    <name type="scientific">Serratia entomophila</name>
    <dbReference type="NCBI Taxonomy" id="42906"/>
    <lineage>
        <taxon>Bacteria</taxon>
        <taxon>Pseudomonadati</taxon>
        <taxon>Pseudomonadota</taxon>
        <taxon>Gammaproteobacteria</taxon>
        <taxon>Enterobacterales</taxon>
        <taxon>Yersiniaceae</taxon>
        <taxon>Serratia</taxon>
    </lineage>
</organism>
<evidence type="ECO:0000313" key="2">
    <source>
        <dbReference type="EMBL" id="USU99155.1"/>
    </source>
</evidence>
<reference evidence="2" key="1">
    <citation type="journal article" date="2022" name="BMC Genomics">
        <title>Genome sequence of the entomopathogenic Serratia entomophila isolate 626 and characterisation of the species specific itaconate degradation pathway.</title>
        <authorList>
            <person name="Vaughan A.L."/>
            <person name="Altermann E."/>
            <person name="Glare T.R."/>
            <person name="Hurst M.R.H."/>
        </authorList>
    </citation>
    <scope>NUCLEOTIDE SEQUENCE</scope>
    <source>
        <strain evidence="2">626</strain>
    </source>
</reference>
<dbReference type="InterPro" id="IPR001509">
    <property type="entry name" value="Epimerase_deHydtase"/>
</dbReference>
<gene>
    <name evidence="2" type="ORF">KFQ06_13900</name>
</gene>
<dbReference type="InterPro" id="IPR036291">
    <property type="entry name" value="NAD(P)-bd_dom_sf"/>
</dbReference>
<protein>
    <submittedName>
        <fullName evidence="2">NAD-dependent epimerase/dehydratase family protein</fullName>
    </submittedName>
</protein>
<dbReference type="EMBL" id="CP074347">
    <property type="protein sequence ID" value="USU99155.1"/>
    <property type="molecule type" value="Genomic_DNA"/>
</dbReference>
<sequence length="319" mass="35712">MDKRKVAIIGGSGFIGTRLVKRLNARSDLSLTIIDKQPSPQFPGLHHYGDVTEPQTLLKPLKGCDALINLAAAEQNGTHSSALHYQVNVQGARNLCMMASLLDIRQIIFTSSVDVYVPVKREIDEEGDILPLHHYGKSKLEAEYVYEAWRRADNGNKLAIIRPTEVFGEGHYDALYTLLYRIASGRLVMIGSGKNMKSMSYVENIAAKLEYELDLQPLYHISNYADKPDMTVNEWIAAISSSLGKNRKSMHIPYFLGICGAAALDVLSKISRKKFLINRSLVRDFCTRTQFKSSVSNGFVAPVDLTSAIERTIRYERVK</sequence>
<evidence type="ECO:0000313" key="3">
    <source>
        <dbReference type="Proteomes" id="UP001056873"/>
    </source>
</evidence>
<proteinExistence type="predicted"/>
<accession>A0ABY5CM21</accession>
<dbReference type="PANTHER" id="PTHR43245">
    <property type="entry name" value="BIFUNCTIONAL POLYMYXIN RESISTANCE PROTEIN ARNA"/>
    <property type="match status" value="1"/>
</dbReference>
<name>A0ABY5CM21_9GAMM</name>
<dbReference type="GeneID" id="75023121"/>
<dbReference type="RefSeq" id="WP_234584992.1">
    <property type="nucleotide sequence ID" value="NZ_CAMIPG010000006.1"/>
</dbReference>